<name>A0AAD5LPC2_PYTIN</name>
<evidence type="ECO:0000256" key="1">
    <source>
        <dbReference type="SAM" id="MobiDB-lite"/>
    </source>
</evidence>
<keyword evidence="3" id="KW-1185">Reference proteome</keyword>
<protein>
    <submittedName>
        <fullName evidence="2">Uncharacterized protein</fullName>
    </submittedName>
</protein>
<comment type="caution">
    <text evidence="2">The sequence shown here is derived from an EMBL/GenBank/DDBJ whole genome shotgun (WGS) entry which is preliminary data.</text>
</comment>
<sequence>MLSAAAELAASLIVLARGITACFGALCIVTKVVAPIVGLLLQALDSWRAEANATDHTRRSQRLAARPYRQSKTSARDAVAASPDYERSRVNSRRHRPLQEVEEVTMLVQDLPSKPATSRLSKRVLRPITDKSSNLANRMLSSASFTDPKQRQSTILHEDGKKVATTKSRVLSLGNIFDDDDIENVAPFVTTATY</sequence>
<proteinExistence type="predicted"/>
<evidence type="ECO:0000313" key="3">
    <source>
        <dbReference type="Proteomes" id="UP001209570"/>
    </source>
</evidence>
<evidence type="ECO:0000313" key="2">
    <source>
        <dbReference type="EMBL" id="KAJ0404977.1"/>
    </source>
</evidence>
<gene>
    <name evidence="2" type="ORF">P43SY_004894</name>
</gene>
<feature type="region of interest" description="Disordered" evidence="1">
    <location>
        <begin position="51"/>
        <end position="84"/>
    </location>
</feature>
<organism evidence="2 3">
    <name type="scientific">Pythium insidiosum</name>
    <name type="common">Pythiosis disease agent</name>
    <dbReference type="NCBI Taxonomy" id="114742"/>
    <lineage>
        <taxon>Eukaryota</taxon>
        <taxon>Sar</taxon>
        <taxon>Stramenopiles</taxon>
        <taxon>Oomycota</taxon>
        <taxon>Peronosporomycetes</taxon>
        <taxon>Pythiales</taxon>
        <taxon>Pythiaceae</taxon>
        <taxon>Pythium</taxon>
    </lineage>
</organism>
<dbReference type="Proteomes" id="UP001209570">
    <property type="component" value="Unassembled WGS sequence"/>
</dbReference>
<reference evidence="2" key="1">
    <citation type="submission" date="2021-12" db="EMBL/GenBank/DDBJ databases">
        <title>Prjna785345.</title>
        <authorList>
            <person name="Rujirawat T."/>
            <person name="Krajaejun T."/>
        </authorList>
    </citation>
    <scope>NUCLEOTIDE SEQUENCE</scope>
    <source>
        <strain evidence="2">Pi057C3</strain>
    </source>
</reference>
<dbReference type="AlphaFoldDB" id="A0AAD5LPC2"/>
<dbReference type="EMBL" id="JAKCXM010000052">
    <property type="protein sequence ID" value="KAJ0404977.1"/>
    <property type="molecule type" value="Genomic_DNA"/>
</dbReference>
<accession>A0AAD5LPC2</accession>